<organism evidence="3 4">
    <name type="scientific">Beggiatoa alba B18LD</name>
    <dbReference type="NCBI Taxonomy" id="395493"/>
    <lineage>
        <taxon>Bacteria</taxon>
        <taxon>Pseudomonadati</taxon>
        <taxon>Pseudomonadota</taxon>
        <taxon>Gammaproteobacteria</taxon>
        <taxon>Thiotrichales</taxon>
        <taxon>Thiotrichaceae</taxon>
        <taxon>Beggiatoa</taxon>
    </lineage>
</organism>
<proteinExistence type="predicted"/>
<dbReference type="RefSeq" id="WP_002684224.1">
    <property type="nucleotide sequence ID" value="NZ_JH600070.1"/>
</dbReference>
<gene>
    <name evidence="3" type="ORF">BegalDRAFT_0977</name>
</gene>
<dbReference type="AlphaFoldDB" id="I3CE38"/>
<reference evidence="3 4" key="1">
    <citation type="submission" date="2011-11" db="EMBL/GenBank/DDBJ databases">
        <title>Improved High-Quality Draft sequence of Beggiatoa alba B18lD.</title>
        <authorList>
            <consortium name="US DOE Joint Genome Institute"/>
            <person name="Lucas S."/>
            <person name="Han J."/>
            <person name="Lapidus A."/>
            <person name="Cheng J.-F."/>
            <person name="Goodwin L."/>
            <person name="Pitluck S."/>
            <person name="Peters L."/>
            <person name="Mikhailova N."/>
            <person name="Held B."/>
            <person name="Detter J.C."/>
            <person name="Han C."/>
            <person name="Tapia R."/>
            <person name="Land M."/>
            <person name="Hauser L."/>
            <person name="Kyrpides N."/>
            <person name="Ivanova N."/>
            <person name="Pagani I."/>
            <person name="Samuel K."/>
            <person name="Teske A."/>
            <person name="Mueller J."/>
            <person name="Woyke T."/>
        </authorList>
    </citation>
    <scope>NUCLEOTIDE SEQUENCE [LARGE SCALE GENOMIC DNA]</scope>
    <source>
        <strain evidence="3 4">B18LD</strain>
    </source>
</reference>
<sequence>MQTITRITLLLASTISLTTTFISTAYAGDLYGAIAYSQAERVYGYSYNYNSRGEAETVALQNCLSRLSNDGSECSVELWFKNSYGALAQGDDGFGTGYGQYKQEAQLQALEKCQQYTTNCDIIETIGTD</sequence>
<feature type="chain" id="PRO_5003669465" description="DUF4189 domain-containing protein" evidence="1">
    <location>
        <begin position="28"/>
        <end position="129"/>
    </location>
</feature>
<dbReference type="InterPro" id="IPR025240">
    <property type="entry name" value="DUF4189"/>
</dbReference>
<dbReference type="OrthoDB" id="6008701at2"/>
<dbReference type="Proteomes" id="UP000005744">
    <property type="component" value="Unassembled WGS sequence"/>
</dbReference>
<dbReference type="EMBL" id="JH600070">
    <property type="protein sequence ID" value="EIJ41881.1"/>
    <property type="molecule type" value="Genomic_DNA"/>
</dbReference>
<feature type="domain" description="DUF4189" evidence="2">
    <location>
        <begin position="31"/>
        <end position="124"/>
    </location>
</feature>
<keyword evidence="1" id="KW-0732">Signal</keyword>
<dbReference type="HOGENOM" id="CLU_157024_0_0_6"/>
<evidence type="ECO:0000313" key="4">
    <source>
        <dbReference type="Proteomes" id="UP000005744"/>
    </source>
</evidence>
<name>I3CE38_9GAMM</name>
<protein>
    <recommendedName>
        <fullName evidence="2">DUF4189 domain-containing protein</fullName>
    </recommendedName>
</protein>
<dbReference type="Pfam" id="PF13827">
    <property type="entry name" value="DUF4189"/>
    <property type="match status" value="1"/>
</dbReference>
<dbReference type="STRING" id="395493.BegalDRAFT_0977"/>
<dbReference type="eggNOG" id="COG0515">
    <property type="taxonomic scope" value="Bacteria"/>
</dbReference>
<evidence type="ECO:0000259" key="2">
    <source>
        <dbReference type="Pfam" id="PF13827"/>
    </source>
</evidence>
<evidence type="ECO:0000313" key="3">
    <source>
        <dbReference type="EMBL" id="EIJ41881.1"/>
    </source>
</evidence>
<keyword evidence="4" id="KW-1185">Reference proteome</keyword>
<evidence type="ECO:0000256" key="1">
    <source>
        <dbReference type="SAM" id="SignalP"/>
    </source>
</evidence>
<accession>I3CE38</accession>
<feature type="signal peptide" evidence="1">
    <location>
        <begin position="1"/>
        <end position="27"/>
    </location>
</feature>